<reference evidence="1 2" key="1">
    <citation type="submission" date="2016-03" db="EMBL/GenBank/DDBJ databases">
        <title>EvidentialGene: Evidence-directed Construction of Genes on Genomes.</title>
        <authorList>
            <person name="Gilbert D.G."/>
            <person name="Choi J.-H."/>
            <person name="Mockaitis K."/>
            <person name="Colbourne J."/>
            <person name="Pfrender M."/>
        </authorList>
    </citation>
    <scope>NUCLEOTIDE SEQUENCE [LARGE SCALE GENOMIC DNA]</scope>
    <source>
        <strain evidence="1 2">Xinb3</strain>
        <tissue evidence="1">Complete organism</tissue>
    </source>
</reference>
<name>A0A162DGE6_9CRUS</name>
<proteinExistence type="predicted"/>
<evidence type="ECO:0000313" key="2">
    <source>
        <dbReference type="Proteomes" id="UP000076858"/>
    </source>
</evidence>
<dbReference type="EMBL" id="LRGB01001581">
    <property type="protein sequence ID" value="KZS11414.1"/>
    <property type="molecule type" value="Genomic_DNA"/>
</dbReference>
<sequence>MHLHVQCDQLFIVMAENFPFYISQSIVLKAGLLYNLVLTKSMEWCLDHVVAFCGGLITVENLVGN</sequence>
<organism evidence="1 2">
    <name type="scientific">Daphnia magna</name>
    <dbReference type="NCBI Taxonomy" id="35525"/>
    <lineage>
        <taxon>Eukaryota</taxon>
        <taxon>Metazoa</taxon>
        <taxon>Ecdysozoa</taxon>
        <taxon>Arthropoda</taxon>
        <taxon>Crustacea</taxon>
        <taxon>Branchiopoda</taxon>
        <taxon>Diplostraca</taxon>
        <taxon>Cladocera</taxon>
        <taxon>Anomopoda</taxon>
        <taxon>Daphniidae</taxon>
        <taxon>Daphnia</taxon>
    </lineage>
</organism>
<keyword evidence="2" id="KW-1185">Reference proteome</keyword>
<dbReference type="Proteomes" id="UP000076858">
    <property type="component" value="Unassembled WGS sequence"/>
</dbReference>
<accession>A0A162DGE6</accession>
<protein>
    <submittedName>
        <fullName evidence="1">Uncharacterized protein</fullName>
    </submittedName>
</protein>
<comment type="caution">
    <text evidence="1">The sequence shown here is derived from an EMBL/GenBank/DDBJ whole genome shotgun (WGS) entry which is preliminary data.</text>
</comment>
<dbReference type="AlphaFoldDB" id="A0A162DGE6"/>
<gene>
    <name evidence="1" type="ORF">APZ42_024215</name>
</gene>
<evidence type="ECO:0000313" key="1">
    <source>
        <dbReference type="EMBL" id="KZS11414.1"/>
    </source>
</evidence>